<dbReference type="Proteomes" id="UP000039865">
    <property type="component" value="Unassembled WGS sequence"/>
</dbReference>
<evidence type="ECO:0000313" key="3">
    <source>
        <dbReference type="Proteomes" id="UP000039865"/>
    </source>
</evidence>
<reference evidence="2 3" key="1">
    <citation type="submission" date="2014-06" db="EMBL/GenBank/DDBJ databases">
        <authorList>
            <person name="Swart Estienne"/>
        </authorList>
    </citation>
    <scope>NUCLEOTIDE SEQUENCE [LARGE SCALE GENOMIC DNA]</scope>
    <source>
        <strain evidence="2 3">130c</strain>
    </source>
</reference>
<dbReference type="EMBL" id="CCKQ01001832">
    <property type="protein sequence ID" value="CDW72935.1"/>
    <property type="molecule type" value="Genomic_DNA"/>
</dbReference>
<dbReference type="InParanoid" id="A0A077ZUG4"/>
<proteinExistence type="predicted"/>
<gene>
    <name evidence="2" type="primary">Contig10167.g10862</name>
    <name evidence="2" type="ORF">STYLEM_1903</name>
</gene>
<accession>A0A077ZUG4</accession>
<feature type="compositionally biased region" description="Polar residues" evidence="1">
    <location>
        <begin position="1"/>
        <end position="11"/>
    </location>
</feature>
<keyword evidence="3" id="KW-1185">Reference proteome</keyword>
<protein>
    <submittedName>
        <fullName evidence="2">Uncharacterized protein</fullName>
    </submittedName>
</protein>
<feature type="region of interest" description="Disordered" evidence="1">
    <location>
        <begin position="1"/>
        <end position="39"/>
    </location>
</feature>
<feature type="compositionally biased region" description="Low complexity" evidence="1">
    <location>
        <begin position="12"/>
        <end position="39"/>
    </location>
</feature>
<name>A0A077ZUG4_STYLE</name>
<evidence type="ECO:0000313" key="2">
    <source>
        <dbReference type="EMBL" id="CDW72935.1"/>
    </source>
</evidence>
<dbReference type="AlphaFoldDB" id="A0A077ZUG4"/>
<sequence>MDQNNLIAQEKNNNNSHQQIPNNQPSSKSSNPSQYQSFSVSYTNQQKQQHLTSSQNSNTIINQIEDINYMLPLEDFIDSEFFEFFLEVAKEVRELAVKIVSTSIFIDEDKDLQAYHRLADKWEYNYVPLIYQEFASNFKQTVRRDMQIPEYVQLMKLQFHKDYQSVHKSRSSAGGQSSKSKNNYTSALNVMNQSKKQEALSRDEIEQQRQSNIDQEIEQLIQEVAYLELKKTIIEQIKSISVTFEQELNQQVSPEGNVVNNDMNKNDAEYIERELVQSFNQAFEKILQHSQKDKQIQQEQLKDNSVQSVKIGQMLRKVQQLEID</sequence>
<organism evidence="2 3">
    <name type="scientific">Stylonychia lemnae</name>
    <name type="common">Ciliate</name>
    <dbReference type="NCBI Taxonomy" id="5949"/>
    <lineage>
        <taxon>Eukaryota</taxon>
        <taxon>Sar</taxon>
        <taxon>Alveolata</taxon>
        <taxon>Ciliophora</taxon>
        <taxon>Intramacronucleata</taxon>
        <taxon>Spirotrichea</taxon>
        <taxon>Stichotrichia</taxon>
        <taxon>Sporadotrichida</taxon>
        <taxon>Oxytrichidae</taxon>
        <taxon>Stylonychinae</taxon>
        <taxon>Stylonychia</taxon>
    </lineage>
</organism>
<evidence type="ECO:0000256" key="1">
    <source>
        <dbReference type="SAM" id="MobiDB-lite"/>
    </source>
</evidence>